<protein>
    <submittedName>
        <fullName evidence="1">Uncharacterized protein</fullName>
    </submittedName>
</protein>
<proteinExistence type="predicted"/>
<gene>
    <name evidence="1" type="ORF">AT959_14920</name>
</gene>
<dbReference type="Proteomes" id="UP000070186">
    <property type="component" value="Unassembled WGS sequence"/>
</dbReference>
<evidence type="ECO:0000313" key="1">
    <source>
        <dbReference type="EMBL" id="KXB29265.1"/>
    </source>
</evidence>
<dbReference type="AlphaFoldDB" id="A0A133XE99"/>
<name>A0A133XE99_9RHOO</name>
<keyword evidence="2" id="KW-1185">Reference proteome</keyword>
<reference evidence="1 2" key="1">
    <citation type="submission" date="2015-12" db="EMBL/GenBank/DDBJ databases">
        <title>Nitrous oxide reduction kinetics distinguish bacteria harboring typical versus atypical NosZ.</title>
        <authorList>
            <person name="Yoon S."/>
            <person name="Nissen S."/>
            <person name="Park D."/>
            <person name="Sanford R.A."/>
            <person name="Loeffler F.E."/>
        </authorList>
    </citation>
    <scope>NUCLEOTIDE SEQUENCE [LARGE SCALE GENOMIC DNA]</scope>
    <source>
        <strain evidence="1 2">ATCC BAA-841</strain>
    </source>
</reference>
<dbReference type="STRING" id="281362.AT959_14920"/>
<organism evidence="1 2">
    <name type="scientific">Dechloromonas denitrificans</name>
    <dbReference type="NCBI Taxonomy" id="281362"/>
    <lineage>
        <taxon>Bacteria</taxon>
        <taxon>Pseudomonadati</taxon>
        <taxon>Pseudomonadota</taxon>
        <taxon>Betaproteobacteria</taxon>
        <taxon>Rhodocyclales</taxon>
        <taxon>Azonexaceae</taxon>
        <taxon>Dechloromonas</taxon>
    </lineage>
</organism>
<dbReference type="EMBL" id="LODL01000035">
    <property type="protein sequence ID" value="KXB29265.1"/>
    <property type="molecule type" value="Genomic_DNA"/>
</dbReference>
<comment type="caution">
    <text evidence="1">The sequence shown here is derived from an EMBL/GenBank/DDBJ whole genome shotgun (WGS) entry which is preliminary data.</text>
</comment>
<evidence type="ECO:0000313" key="2">
    <source>
        <dbReference type="Proteomes" id="UP000070186"/>
    </source>
</evidence>
<sequence>MKPAPEQGFTVLLEPDLEAPGAEWQAHRQAIKAAWLRGDRVGVVRSPDCVDQDQPEAGVEYFETEFHAWLAVLAGQRSKHGKANRLADVLASLRGNVLGVVAVPFDSEDAP</sequence>
<accession>A0A133XE99</accession>